<dbReference type="PANTHER" id="PTHR30478">
    <property type="entry name" value="DNA POLYMERASE III SUBUNIT BETA"/>
    <property type="match status" value="1"/>
</dbReference>
<dbReference type="SUPFAM" id="SSF55979">
    <property type="entry name" value="DNA clamp"/>
    <property type="match status" value="3"/>
</dbReference>
<dbReference type="GO" id="GO:0003677">
    <property type="term" value="F:DNA binding"/>
    <property type="evidence" value="ECO:0007669"/>
    <property type="project" value="UniProtKB-UniRule"/>
</dbReference>
<dbReference type="Pfam" id="PF02767">
    <property type="entry name" value="DNA_pol3_beta_2"/>
    <property type="match status" value="1"/>
</dbReference>
<feature type="domain" description="DNA polymerase III beta sliding clamp C-terminal" evidence="12">
    <location>
        <begin position="244"/>
        <end position="364"/>
    </location>
</feature>
<protein>
    <recommendedName>
        <fullName evidence="9">Beta sliding clamp</fullName>
    </recommendedName>
</protein>
<evidence type="ECO:0000256" key="5">
    <source>
        <dbReference type="ARBA" id="ARBA00022695"/>
    </source>
</evidence>
<gene>
    <name evidence="13" type="ORF">A3E44_04410</name>
</gene>
<accession>A0A1F8ATR6</accession>
<dbReference type="InterPro" id="IPR022635">
    <property type="entry name" value="DNA_polIII_beta_C"/>
</dbReference>
<dbReference type="CDD" id="cd00140">
    <property type="entry name" value="beta_clamp"/>
    <property type="match status" value="1"/>
</dbReference>
<keyword evidence="7 9" id="KW-0239">DNA-directed DNA polymerase</keyword>
<evidence type="ECO:0000256" key="3">
    <source>
        <dbReference type="ARBA" id="ARBA00022490"/>
    </source>
</evidence>
<dbReference type="InterPro" id="IPR022637">
    <property type="entry name" value="DNA_polIII_beta_cen"/>
</dbReference>
<dbReference type="Proteomes" id="UP000178603">
    <property type="component" value="Unassembled WGS sequence"/>
</dbReference>
<evidence type="ECO:0000259" key="10">
    <source>
        <dbReference type="Pfam" id="PF00712"/>
    </source>
</evidence>
<evidence type="ECO:0000256" key="4">
    <source>
        <dbReference type="ARBA" id="ARBA00022679"/>
    </source>
</evidence>
<evidence type="ECO:0000313" key="13">
    <source>
        <dbReference type="EMBL" id="OGM55134.1"/>
    </source>
</evidence>
<comment type="subcellular location">
    <subcellularLocation>
        <location evidence="1 9">Cytoplasm</location>
    </subcellularLocation>
</comment>
<dbReference type="InterPro" id="IPR001001">
    <property type="entry name" value="DNA_polIII_beta"/>
</dbReference>
<dbReference type="InterPro" id="IPR046938">
    <property type="entry name" value="DNA_clamp_sf"/>
</dbReference>
<evidence type="ECO:0000256" key="1">
    <source>
        <dbReference type="ARBA" id="ARBA00004496"/>
    </source>
</evidence>
<evidence type="ECO:0000313" key="14">
    <source>
        <dbReference type="Proteomes" id="UP000178603"/>
    </source>
</evidence>
<evidence type="ECO:0000256" key="7">
    <source>
        <dbReference type="ARBA" id="ARBA00022932"/>
    </source>
</evidence>
<dbReference type="PIRSF" id="PIRSF000804">
    <property type="entry name" value="DNA_pol_III_b"/>
    <property type="match status" value="1"/>
</dbReference>
<organism evidence="13 14">
    <name type="scientific">Candidatus Woesebacteria bacterium RIFCSPHIGHO2_12_FULL_41_24</name>
    <dbReference type="NCBI Taxonomy" id="1802510"/>
    <lineage>
        <taxon>Bacteria</taxon>
        <taxon>Candidatus Woeseibacteriota</taxon>
    </lineage>
</organism>
<dbReference type="InterPro" id="IPR022634">
    <property type="entry name" value="DNA_polIII_beta_N"/>
</dbReference>
<dbReference type="GO" id="GO:0005737">
    <property type="term" value="C:cytoplasm"/>
    <property type="evidence" value="ECO:0007669"/>
    <property type="project" value="UniProtKB-SubCell"/>
</dbReference>
<keyword evidence="3 9" id="KW-0963">Cytoplasm</keyword>
<dbReference type="AlphaFoldDB" id="A0A1F8ATR6"/>
<feature type="domain" description="DNA polymerase III beta sliding clamp N-terminal" evidence="10">
    <location>
        <begin position="1"/>
        <end position="118"/>
    </location>
</feature>
<keyword evidence="5 9" id="KW-0548">Nucleotidyltransferase</keyword>
<proteinExistence type="inferred from homology"/>
<dbReference type="Pfam" id="PF02768">
    <property type="entry name" value="DNA_pol3_beta_3"/>
    <property type="match status" value="1"/>
</dbReference>
<evidence type="ECO:0000259" key="12">
    <source>
        <dbReference type="Pfam" id="PF02768"/>
    </source>
</evidence>
<dbReference type="SMART" id="SM00480">
    <property type="entry name" value="POL3Bc"/>
    <property type="match status" value="1"/>
</dbReference>
<dbReference type="GO" id="GO:0009360">
    <property type="term" value="C:DNA polymerase III complex"/>
    <property type="evidence" value="ECO:0007669"/>
    <property type="project" value="InterPro"/>
</dbReference>
<evidence type="ECO:0000256" key="2">
    <source>
        <dbReference type="ARBA" id="ARBA00010752"/>
    </source>
</evidence>
<sequence>MKVEVLQEKLSKALNISSRFIANRAQLPILANVMLEATKTKLTVFATNLEMSSVVSIGAQVSVPGKITVPSRILFDIVANLSSGKVLLEAQREQLKMEAGSFKGNVMGINALDFPNLPTSLGKSAFKMPQIELIKSLTKTLFCVSGDEARPILTGVLFVFSTNGLTLVATDGFRLTLTKIPVKTAIKDMKVVLPKGILIEIAKQLKSEPIGVEFNQESNQALFGFDDMVLSSRIIEGEFPDYEKIIPKTSKVTLAVDKQELLQTIKLSSIFARESSNVIKMTINKEGITISSESEKTGTQSSQVDAKIEGLEESLQVAYNFRFIEELLNVIEGDLLKIELTDGSSPGVFKDPKDPDFLHLIMPVKVQG</sequence>
<dbReference type="GO" id="GO:0008408">
    <property type="term" value="F:3'-5' exonuclease activity"/>
    <property type="evidence" value="ECO:0007669"/>
    <property type="project" value="InterPro"/>
</dbReference>
<dbReference type="GO" id="GO:0003887">
    <property type="term" value="F:DNA-directed DNA polymerase activity"/>
    <property type="evidence" value="ECO:0007669"/>
    <property type="project" value="UniProtKB-UniRule"/>
</dbReference>
<feature type="domain" description="DNA polymerase III beta sliding clamp central" evidence="11">
    <location>
        <begin position="128"/>
        <end position="241"/>
    </location>
</feature>
<dbReference type="EMBL" id="MGGW01000005">
    <property type="protein sequence ID" value="OGM55134.1"/>
    <property type="molecule type" value="Genomic_DNA"/>
</dbReference>
<keyword evidence="4 9" id="KW-0808">Transferase</keyword>
<comment type="caution">
    <text evidence="13">The sequence shown here is derived from an EMBL/GenBank/DDBJ whole genome shotgun (WGS) entry which is preliminary data.</text>
</comment>
<comment type="subunit">
    <text evidence="9">Forms a ring-shaped head-to-tail homodimer around DNA.</text>
</comment>
<dbReference type="NCBIfam" id="TIGR00663">
    <property type="entry name" value="dnan"/>
    <property type="match status" value="1"/>
</dbReference>
<dbReference type="Gene3D" id="3.10.150.10">
    <property type="entry name" value="DNA Polymerase III, subunit A, domain 2"/>
    <property type="match status" value="1"/>
</dbReference>
<comment type="similarity">
    <text evidence="2 9">Belongs to the beta sliding clamp family.</text>
</comment>
<keyword evidence="6 9" id="KW-0235">DNA replication</keyword>
<dbReference type="Pfam" id="PF00712">
    <property type="entry name" value="DNA_pol3_beta"/>
    <property type="match status" value="1"/>
</dbReference>
<dbReference type="GO" id="GO:0006271">
    <property type="term" value="P:DNA strand elongation involved in DNA replication"/>
    <property type="evidence" value="ECO:0007669"/>
    <property type="project" value="TreeGrafter"/>
</dbReference>
<dbReference type="Gene3D" id="3.70.10.10">
    <property type="match status" value="1"/>
</dbReference>
<keyword evidence="8" id="KW-0238">DNA-binding</keyword>
<evidence type="ECO:0000259" key="11">
    <source>
        <dbReference type="Pfam" id="PF02767"/>
    </source>
</evidence>
<evidence type="ECO:0000256" key="9">
    <source>
        <dbReference type="PIRNR" id="PIRNR000804"/>
    </source>
</evidence>
<comment type="function">
    <text evidence="9">Confers DNA tethering and processivity to DNA polymerases and other proteins. Acts as a clamp, forming a ring around DNA (a reaction catalyzed by the clamp-loading complex) which diffuses in an ATP-independent manner freely and bidirectionally along dsDNA. Initially characterized for its ability to contact the catalytic subunit of DNA polymerase III (Pol III), a complex, multichain enzyme responsible for most of the replicative synthesis in bacteria; Pol III exhibits 3'-5' exonuclease proofreading activity. The beta chain is required for initiation of replication as well as for processivity of DNA replication.</text>
</comment>
<reference evidence="13 14" key="1">
    <citation type="journal article" date="2016" name="Nat. Commun.">
        <title>Thousands of microbial genomes shed light on interconnected biogeochemical processes in an aquifer system.</title>
        <authorList>
            <person name="Anantharaman K."/>
            <person name="Brown C.T."/>
            <person name="Hug L.A."/>
            <person name="Sharon I."/>
            <person name="Castelle C.J."/>
            <person name="Probst A.J."/>
            <person name="Thomas B.C."/>
            <person name="Singh A."/>
            <person name="Wilkins M.J."/>
            <person name="Karaoz U."/>
            <person name="Brodie E.L."/>
            <person name="Williams K.H."/>
            <person name="Hubbard S.S."/>
            <person name="Banfield J.F."/>
        </authorList>
    </citation>
    <scope>NUCLEOTIDE SEQUENCE [LARGE SCALE GENOMIC DNA]</scope>
</reference>
<evidence type="ECO:0000256" key="6">
    <source>
        <dbReference type="ARBA" id="ARBA00022705"/>
    </source>
</evidence>
<dbReference type="PANTHER" id="PTHR30478:SF0">
    <property type="entry name" value="BETA SLIDING CLAMP"/>
    <property type="match status" value="1"/>
</dbReference>
<evidence type="ECO:0000256" key="8">
    <source>
        <dbReference type="ARBA" id="ARBA00023125"/>
    </source>
</evidence>
<name>A0A1F8ATR6_9BACT</name>